<dbReference type="Pfam" id="PF12833">
    <property type="entry name" value="HTH_18"/>
    <property type="match status" value="1"/>
</dbReference>
<accession>A0A653B6U3</accession>
<dbReference type="Gene3D" id="1.10.10.60">
    <property type="entry name" value="Homeodomain-like"/>
    <property type="match status" value="1"/>
</dbReference>
<keyword evidence="11" id="KW-0479">Metal-binding</keyword>
<evidence type="ECO:0000256" key="10">
    <source>
        <dbReference type="PIRSR" id="PIRSR000409-1"/>
    </source>
</evidence>
<feature type="binding site" evidence="11">
    <location>
        <position position="64"/>
    </location>
    <ligand>
        <name>Zn(2+)</name>
        <dbReference type="ChEBI" id="CHEBI:29105"/>
    </ligand>
</feature>
<evidence type="ECO:0000256" key="3">
    <source>
        <dbReference type="ARBA" id="ARBA00022679"/>
    </source>
</evidence>
<proteinExistence type="predicted"/>
<dbReference type="GO" id="GO:0008270">
    <property type="term" value="F:zinc ion binding"/>
    <property type="evidence" value="ECO:0007669"/>
    <property type="project" value="InterPro"/>
</dbReference>
<organism evidence="12">
    <name type="scientific">Ectopseudomonas oleovorans</name>
    <name type="common">Pseudomonas oleovorans</name>
    <dbReference type="NCBI Taxonomy" id="301"/>
    <lineage>
        <taxon>Bacteria</taxon>
        <taxon>Pseudomonadati</taxon>
        <taxon>Pseudomonadota</taxon>
        <taxon>Gammaproteobacteria</taxon>
        <taxon>Pseudomonadales</taxon>
        <taxon>Pseudomonadaceae</taxon>
        <taxon>Ectopseudomonas</taxon>
    </lineage>
</organism>
<dbReference type="InterPro" id="IPR016221">
    <property type="entry name" value="Bifunct_regulatory_prot_Ada"/>
</dbReference>
<evidence type="ECO:0000313" key="12">
    <source>
        <dbReference type="EMBL" id="VDN64353.1"/>
    </source>
</evidence>
<name>A0A653B6U3_ECTOL</name>
<dbReference type="InterPro" id="IPR009057">
    <property type="entry name" value="Homeodomain-like_sf"/>
</dbReference>
<dbReference type="InterPro" id="IPR036217">
    <property type="entry name" value="MethylDNA_cys_MeTrfase_DNAb"/>
</dbReference>
<dbReference type="InterPro" id="IPR035451">
    <property type="entry name" value="Ada-like_dom_sf"/>
</dbReference>
<keyword evidence="11" id="KW-0862">Zinc</keyword>
<dbReference type="Pfam" id="PF02805">
    <property type="entry name" value="Ada_Zn_binding"/>
    <property type="match status" value="1"/>
</dbReference>
<keyword evidence="4" id="KW-0227">DNA damage</keyword>
<comment type="catalytic activity">
    <reaction evidence="9">
        <text>a 6-O-methyl-2'-deoxyguanosine in DNA + L-cysteinyl-[protein] = S-methyl-L-cysteinyl-[protein] + a 2'-deoxyguanosine in DNA</text>
        <dbReference type="Rhea" id="RHEA:24000"/>
        <dbReference type="Rhea" id="RHEA-COMP:10131"/>
        <dbReference type="Rhea" id="RHEA-COMP:10132"/>
        <dbReference type="Rhea" id="RHEA-COMP:11367"/>
        <dbReference type="Rhea" id="RHEA-COMP:11368"/>
        <dbReference type="ChEBI" id="CHEBI:29950"/>
        <dbReference type="ChEBI" id="CHEBI:82612"/>
        <dbReference type="ChEBI" id="CHEBI:85445"/>
        <dbReference type="ChEBI" id="CHEBI:85448"/>
        <dbReference type="EC" id="2.1.1.63"/>
    </reaction>
</comment>
<dbReference type="InterPro" id="IPR004026">
    <property type="entry name" value="Ada_DNA_repair_Zn-bd"/>
</dbReference>
<dbReference type="PROSITE" id="PS00374">
    <property type="entry name" value="MGMT"/>
    <property type="match status" value="1"/>
</dbReference>
<dbReference type="Gene3D" id="3.30.160.70">
    <property type="entry name" value="Methylated DNA-protein cysteine methyltransferase domain"/>
    <property type="match status" value="1"/>
</dbReference>
<dbReference type="Gene3D" id="3.40.10.10">
    <property type="entry name" value="DNA Methylphosphotriester Repair Domain"/>
    <property type="match status" value="1"/>
</dbReference>
<evidence type="ECO:0000256" key="4">
    <source>
        <dbReference type="ARBA" id="ARBA00022763"/>
    </source>
</evidence>
<dbReference type="SUPFAM" id="SSF53155">
    <property type="entry name" value="Methylated DNA-protein cysteine methyltransferase domain"/>
    <property type="match status" value="1"/>
</dbReference>
<dbReference type="InterPro" id="IPR001497">
    <property type="entry name" value="MethylDNA_cys_MeTrfase_AS"/>
</dbReference>
<evidence type="ECO:0000256" key="8">
    <source>
        <dbReference type="ARBA" id="ARBA00023204"/>
    </source>
</evidence>
<dbReference type="CDD" id="cd06445">
    <property type="entry name" value="ATase"/>
    <property type="match status" value="1"/>
</dbReference>
<protein>
    <submittedName>
        <fullName evidence="12">Bifunctional transcriptional activator/DNA repair enzyme Ada</fullName>
    </submittedName>
</protein>
<dbReference type="InterPro" id="IPR036631">
    <property type="entry name" value="MGMT_N_sf"/>
</dbReference>
<keyword evidence="6" id="KW-0010">Activator</keyword>
<dbReference type="GO" id="GO:0032259">
    <property type="term" value="P:methylation"/>
    <property type="evidence" value="ECO:0007669"/>
    <property type="project" value="UniProtKB-KW"/>
</dbReference>
<dbReference type="GO" id="GO:0006281">
    <property type="term" value="P:DNA repair"/>
    <property type="evidence" value="ECO:0007669"/>
    <property type="project" value="UniProtKB-KW"/>
</dbReference>
<evidence type="ECO:0000256" key="6">
    <source>
        <dbReference type="ARBA" id="ARBA00023159"/>
    </source>
</evidence>
<dbReference type="GO" id="GO:0003908">
    <property type="term" value="F:methylated-DNA-[protein]-cysteine S-methyltransferase activity"/>
    <property type="evidence" value="ECO:0007669"/>
    <property type="project" value="UniProtKB-EC"/>
</dbReference>
<dbReference type="GO" id="GO:0003700">
    <property type="term" value="F:DNA-binding transcription factor activity"/>
    <property type="evidence" value="ECO:0007669"/>
    <property type="project" value="InterPro"/>
</dbReference>
<dbReference type="PROSITE" id="PS01124">
    <property type="entry name" value="HTH_ARAC_FAMILY_2"/>
    <property type="match status" value="1"/>
</dbReference>
<dbReference type="EMBL" id="LR130779">
    <property type="protein sequence ID" value="VDN64353.1"/>
    <property type="molecule type" value="Genomic_DNA"/>
</dbReference>
<keyword evidence="3" id="KW-0808">Transferase</keyword>
<dbReference type="Pfam" id="PF02870">
    <property type="entry name" value="Methyltransf_1N"/>
    <property type="match status" value="1"/>
</dbReference>
<dbReference type="OrthoDB" id="9802228at2"/>
<dbReference type="SMART" id="SM00342">
    <property type="entry name" value="HTH_ARAC"/>
    <property type="match status" value="1"/>
</dbReference>
<evidence type="ECO:0000256" key="2">
    <source>
        <dbReference type="ARBA" id="ARBA00022603"/>
    </source>
</evidence>
<dbReference type="Pfam" id="PF01035">
    <property type="entry name" value="DNA_binding_1"/>
    <property type="match status" value="1"/>
</dbReference>
<comment type="catalytic activity">
    <reaction evidence="1">
        <text>a 4-O-methyl-thymidine in DNA + L-cysteinyl-[protein] = a thymidine in DNA + S-methyl-L-cysteinyl-[protein]</text>
        <dbReference type="Rhea" id="RHEA:53428"/>
        <dbReference type="Rhea" id="RHEA-COMP:10131"/>
        <dbReference type="Rhea" id="RHEA-COMP:10132"/>
        <dbReference type="Rhea" id="RHEA-COMP:13555"/>
        <dbReference type="Rhea" id="RHEA-COMP:13556"/>
        <dbReference type="ChEBI" id="CHEBI:29950"/>
        <dbReference type="ChEBI" id="CHEBI:82612"/>
        <dbReference type="ChEBI" id="CHEBI:137386"/>
        <dbReference type="ChEBI" id="CHEBI:137387"/>
        <dbReference type="EC" id="2.1.1.63"/>
    </reaction>
</comment>
<dbReference type="NCBIfam" id="TIGR00589">
    <property type="entry name" value="ogt"/>
    <property type="match status" value="1"/>
</dbReference>
<dbReference type="GO" id="GO:0043565">
    <property type="term" value="F:sequence-specific DNA binding"/>
    <property type="evidence" value="ECO:0007669"/>
    <property type="project" value="InterPro"/>
</dbReference>
<feature type="binding site" evidence="11">
    <location>
        <position position="67"/>
    </location>
    <ligand>
        <name>Zn(2+)</name>
        <dbReference type="ChEBI" id="CHEBI:29105"/>
    </ligand>
</feature>
<feature type="binding site" evidence="11">
    <location>
        <position position="37"/>
    </location>
    <ligand>
        <name>Zn(2+)</name>
        <dbReference type="ChEBI" id="CHEBI:29105"/>
    </ligand>
</feature>
<dbReference type="InterPro" id="IPR014048">
    <property type="entry name" value="MethylDNA_cys_MeTrfase_DNA-bd"/>
</dbReference>
<dbReference type="PANTHER" id="PTHR10815:SF14">
    <property type="entry name" value="BIFUNCTIONAL TRANSCRIPTIONAL ACTIVATOR_DNA REPAIR ENZYME ADA"/>
    <property type="match status" value="1"/>
</dbReference>
<keyword evidence="8" id="KW-0234">DNA repair</keyword>
<dbReference type="InterPro" id="IPR008332">
    <property type="entry name" value="MethylG_MeTrfase_N"/>
</dbReference>
<dbReference type="AlphaFoldDB" id="A0A653B6U3"/>
<keyword evidence="7" id="KW-0804">Transcription</keyword>
<gene>
    <name evidence="12" type="primary">ada</name>
    <name evidence="12" type="ORF">POT9AD_3378</name>
</gene>
<evidence type="ECO:0000256" key="9">
    <source>
        <dbReference type="ARBA" id="ARBA00049348"/>
    </source>
</evidence>
<evidence type="ECO:0000256" key="11">
    <source>
        <dbReference type="PIRSR" id="PIRSR000409-3"/>
    </source>
</evidence>
<evidence type="ECO:0000256" key="1">
    <source>
        <dbReference type="ARBA" id="ARBA00001286"/>
    </source>
</evidence>
<dbReference type="Gene3D" id="1.10.10.10">
    <property type="entry name" value="Winged helix-like DNA-binding domain superfamily/Winged helix DNA-binding domain"/>
    <property type="match status" value="1"/>
</dbReference>
<comment type="cofactor">
    <cofactor evidence="11">
        <name>Zn(2+)</name>
        <dbReference type="ChEBI" id="CHEBI:29105"/>
    </cofactor>
    <text evidence="11">Binds 1 zinc ion per subunit.</text>
</comment>
<dbReference type="SUPFAM" id="SSF46767">
    <property type="entry name" value="Methylated DNA-protein cysteine methyltransferase, C-terminal domain"/>
    <property type="match status" value="1"/>
</dbReference>
<dbReference type="PANTHER" id="PTHR10815">
    <property type="entry name" value="METHYLATED-DNA--PROTEIN-CYSTEINE METHYLTRANSFERASE"/>
    <property type="match status" value="1"/>
</dbReference>
<keyword evidence="5" id="KW-0805">Transcription regulation</keyword>
<feature type="binding site" evidence="11">
    <location>
        <position position="33"/>
    </location>
    <ligand>
        <name>Zn(2+)</name>
        <dbReference type="ChEBI" id="CHEBI:29105"/>
    </ligand>
</feature>
<sequence>MLNPESCWQAVCERDATLDGRFVFAVRSTGIYCRPSCPARRPRRDNVSFHADPGSAEAAGFRPCKRCSPQGQSPAQQLDALVAAACQLLRGEQRLTLPQLAARIGLSPSHLARAFKARTGMTPHAWADAERRQRLDAHLAQSHSVLDAALAAGYSGTRALYEKPQAMSPGRRRSGGAGEHLRYGIAPCALGHVLLASSDKGVCALLFGDDPATLLAELQQRFAAARLEQDEGALHDWLQQVLGQLQEPERAAHLPLDIRGTAFQQRVWQALQQIPSGETRSYAELAGQLRSHPRAVARACASNAIGLLLPCHRVVASDGSLSGYRWGLQRKRQLLASEHGEP</sequence>
<dbReference type="InterPro" id="IPR018060">
    <property type="entry name" value="HTH_AraC"/>
</dbReference>
<feature type="active site" description="Nucleophile; methyl group acceptor from either O6-methylguanine or O4-methylthymine" evidence="10">
    <location>
        <position position="311"/>
    </location>
</feature>
<dbReference type="SUPFAM" id="SSF46689">
    <property type="entry name" value="Homeodomain-like"/>
    <property type="match status" value="1"/>
</dbReference>
<evidence type="ECO:0000256" key="5">
    <source>
        <dbReference type="ARBA" id="ARBA00023015"/>
    </source>
</evidence>
<evidence type="ECO:0000256" key="7">
    <source>
        <dbReference type="ARBA" id="ARBA00023163"/>
    </source>
</evidence>
<keyword evidence="2" id="KW-0489">Methyltransferase</keyword>
<dbReference type="SUPFAM" id="SSF57884">
    <property type="entry name" value="Ada DNA repair protein, N-terminal domain (N-Ada 10)"/>
    <property type="match status" value="1"/>
</dbReference>
<reference evidence="12" key="1">
    <citation type="submission" date="2018-11" db="EMBL/GenBank/DDBJ databases">
        <authorList>
            <consortium name="Genoscope - CEA"/>
            <person name="William W."/>
        </authorList>
    </citation>
    <scope>NUCLEOTIDE SEQUENCE [LARGE SCALE GENOMIC DNA]</scope>
    <source>
        <strain evidence="12">T9AD</strain>
    </source>
</reference>
<dbReference type="InterPro" id="IPR036388">
    <property type="entry name" value="WH-like_DNA-bd_sf"/>
</dbReference>
<dbReference type="PIRSF" id="PIRSF000409">
    <property type="entry name" value="Ada"/>
    <property type="match status" value="1"/>
</dbReference>
<feature type="active site" description="Nucleophile; methyl group acceptor from methylphosphotriester" evidence="10">
    <location>
        <position position="33"/>
    </location>
</feature>
<dbReference type="NCBIfam" id="NF011964">
    <property type="entry name" value="PRK15435.1"/>
    <property type="match status" value="1"/>
</dbReference>